<keyword evidence="2" id="KW-0547">Nucleotide-binding</keyword>
<sequence length="239" mass="26183">MLELDGLVVSRRHGRSRFQLSVDRLVLLPDRPTLIRGRSGSGKSTLMDVLGLVLRPERVGRFLFRAAGEPIDVGALLERRDDQALTMLRRQYLGYMPQTGGLLPYLSVADNILLPARLADVEKPGYLDQLSRALGISRLLQMSPNQLSMGERQRVSLARALAHRPRMILADEPTASLDPVSGTAVMELLLDYAPSQGTTPIVATHDDQLLKHGVAQMLRVEVDESGGDGDTVASRVVSE</sequence>
<dbReference type="PANTHER" id="PTHR24220">
    <property type="entry name" value="IMPORT ATP-BINDING PROTEIN"/>
    <property type="match status" value="1"/>
</dbReference>
<dbReference type="PROSITE" id="PS50893">
    <property type="entry name" value="ABC_TRANSPORTER_2"/>
    <property type="match status" value="1"/>
</dbReference>
<dbReference type="PANTHER" id="PTHR24220:SF689">
    <property type="entry name" value="LIPOPROTEIN-RELEASING SYSTEM ATP-BINDING PROTEIN LOLD"/>
    <property type="match status" value="1"/>
</dbReference>
<dbReference type="GO" id="GO:0016887">
    <property type="term" value="F:ATP hydrolysis activity"/>
    <property type="evidence" value="ECO:0007669"/>
    <property type="project" value="InterPro"/>
</dbReference>
<gene>
    <name evidence="5" type="ORF">FRZ44_01180</name>
</gene>
<dbReference type="GO" id="GO:0022857">
    <property type="term" value="F:transmembrane transporter activity"/>
    <property type="evidence" value="ECO:0007669"/>
    <property type="project" value="TreeGrafter"/>
</dbReference>
<dbReference type="GO" id="GO:0005886">
    <property type="term" value="C:plasma membrane"/>
    <property type="evidence" value="ECO:0007669"/>
    <property type="project" value="TreeGrafter"/>
</dbReference>
<dbReference type="OrthoDB" id="9802264at2"/>
<dbReference type="EMBL" id="CP042906">
    <property type="protein sequence ID" value="QEX14843.1"/>
    <property type="molecule type" value="Genomic_DNA"/>
</dbReference>
<dbReference type="InterPro" id="IPR003593">
    <property type="entry name" value="AAA+_ATPase"/>
</dbReference>
<dbReference type="Gene3D" id="3.40.50.300">
    <property type="entry name" value="P-loop containing nucleotide triphosphate hydrolases"/>
    <property type="match status" value="1"/>
</dbReference>
<dbReference type="Pfam" id="PF00005">
    <property type="entry name" value="ABC_tran"/>
    <property type="match status" value="1"/>
</dbReference>
<evidence type="ECO:0000259" key="4">
    <source>
        <dbReference type="PROSITE" id="PS50893"/>
    </source>
</evidence>
<comment type="similarity">
    <text evidence="1">Belongs to the ABC transporter superfamily.</text>
</comment>
<name>A0A5J6MC64_9PROT</name>
<feature type="domain" description="ABC transporter" evidence="4">
    <location>
        <begin position="2"/>
        <end position="239"/>
    </location>
</feature>
<organism evidence="5 6">
    <name type="scientific">Hypericibacter terrae</name>
    <dbReference type="NCBI Taxonomy" id="2602015"/>
    <lineage>
        <taxon>Bacteria</taxon>
        <taxon>Pseudomonadati</taxon>
        <taxon>Pseudomonadota</taxon>
        <taxon>Alphaproteobacteria</taxon>
        <taxon>Rhodospirillales</taxon>
        <taxon>Dongiaceae</taxon>
        <taxon>Hypericibacter</taxon>
    </lineage>
</organism>
<dbReference type="Proteomes" id="UP000326202">
    <property type="component" value="Chromosome"/>
</dbReference>
<evidence type="ECO:0000256" key="1">
    <source>
        <dbReference type="ARBA" id="ARBA00005417"/>
    </source>
</evidence>
<dbReference type="InterPro" id="IPR015854">
    <property type="entry name" value="ABC_transpr_LolD-like"/>
</dbReference>
<dbReference type="InterPro" id="IPR027417">
    <property type="entry name" value="P-loop_NTPase"/>
</dbReference>
<dbReference type="GO" id="GO:0005524">
    <property type="term" value="F:ATP binding"/>
    <property type="evidence" value="ECO:0007669"/>
    <property type="project" value="UniProtKB-KW"/>
</dbReference>
<keyword evidence="3 5" id="KW-0067">ATP-binding</keyword>
<dbReference type="RefSeq" id="WP_151175351.1">
    <property type="nucleotide sequence ID" value="NZ_CP042906.1"/>
</dbReference>
<dbReference type="GO" id="GO:0044874">
    <property type="term" value="P:lipoprotein localization to outer membrane"/>
    <property type="evidence" value="ECO:0007669"/>
    <property type="project" value="TreeGrafter"/>
</dbReference>
<dbReference type="KEGG" id="htq:FRZ44_01180"/>
<protein>
    <submittedName>
        <fullName evidence="5">ABC transporter ATP-binding protein</fullName>
    </submittedName>
</protein>
<dbReference type="InterPro" id="IPR003439">
    <property type="entry name" value="ABC_transporter-like_ATP-bd"/>
</dbReference>
<dbReference type="SMART" id="SM00382">
    <property type="entry name" value="AAA"/>
    <property type="match status" value="1"/>
</dbReference>
<accession>A0A5J6MC64</accession>
<dbReference type="GO" id="GO:0089705">
    <property type="term" value="P:protein localization to outer membrane"/>
    <property type="evidence" value="ECO:0007669"/>
    <property type="project" value="TreeGrafter"/>
</dbReference>
<dbReference type="AlphaFoldDB" id="A0A5J6MC64"/>
<keyword evidence="6" id="KW-1185">Reference proteome</keyword>
<evidence type="ECO:0000313" key="5">
    <source>
        <dbReference type="EMBL" id="QEX14843.1"/>
    </source>
</evidence>
<dbReference type="SUPFAM" id="SSF52540">
    <property type="entry name" value="P-loop containing nucleoside triphosphate hydrolases"/>
    <property type="match status" value="1"/>
</dbReference>
<evidence type="ECO:0000313" key="6">
    <source>
        <dbReference type="Proteomes" id="UP000326202"/>
    </source>
</evidence>
<proteinExistence type="inferred from homology"/>
<evidence type="ECO:0000256" key="3">
    <source>
        <dbReference type="ARBA" id="ARBA00022840"/>
    </source>
</evidence>
<evidence type="ECO:0000256" key="2">
    <source>
        <dbReference type="ARBA" id="ARBA00022741"/>
    </source>
</evidence>
<reference evidence="5 6" key="1">
    <citation type="submission" date="2019-08" db="EMBL/GenBank/DDBJ databases">
        <title>Hyperibacter terrae gen. nov., sp. nov. and Hyperibacter viscosus sp. nov., two new members in the family Rhodospirillaceae isolated from the rhizosphere of Hypericum perforatum.</title>
        <authorList>
            <person name="Noviana Z."/>
        </authorList>
    </citation>
    <scope>NUCLEOTIDE SEQUENCE [LARGE SCALE GENOMIC DNA]</scope>
    <source>
        <strain evidence="5 6">R5913</strain>
    </source>
</reference>